<feature type="transmembrane region" description="Helical" evidence="6">
    <location>
        <begin position="60"/>
        <end position="79"/>
    </location>
</feature>
<dbReference type="SUPFAM" id="SSF103481">
    <property type="entry name" value="Multidrug resistance efflux transporter EmrE"/>
    <property type="match status" value="2"/>
</dbReference>
<proteinExistence type="inferred from homology"/>
<evidence type="ECO:0000259" key="7">
    <source>
        <dbReference type="Pfam" id="PF00892"/>
    </source>
</evidence>
<feature type="transmembrane region" description="Helical" evidence="6">
    <location>
        <begin position="170"/>
        <end position="193"/>
    </location>
</feature>
<protein>
    <submittedName>
        <fullName evidence="8">EamA family transporter</fullName>
    </submittedName>
</protein>
<evidence type="ECO:0000256" key="1">
    <source>
        <dbReference type="ARBA" id="ARBA00004141"/>
    </source>
</evidence>
<evidence type="ECO:0000256" key="2">
    <source>
        <dbReference type="ARBA" id="ARBA00007362"/>
    </source>
</evidence>
<dbReference type="RefSeq" id="WP_379855404.1">
    <property type="nucleotide sequence ID" value="NZ_JBHZPZ010000014.1"/>
</dbReference>
<keyword evidence="9" id="KW-1185">Reference proteome</keyword>
<comment type="similarity">
    <text evidence="2">Belongs to the EamA transporter family.</text>
</comment>
<evidence type="ECO:0000313" key="9">
    <source>
        <dbReference type="Proteomes" id="UP001600109"/>
    </source>
</evidence>
<evidence type="ECO:0000256" key="5">
    <source>
        <dbReference type="ARBA" id="ARBA00023136"/>
    </source>
</evidence>
<dbReference type="Gene3D" id="1.10.3730.20">
    <property type="match status" value="1"/>
</dbReference>
<organism evidence="8 9">
    <name type="scientific">Flavobacterium xylosi</name>
    <dbReference type="NCBI Taxonomy" id="3230415"/>
    <lineage>
        <taxon>Bacteria</taxon>
        <taxon>Pseudomonadati</taxon>
        <taxon>Bacteroidota</taxon>
        <taxon>Flavobacteriia</taxon>
        <taxon>Flavobacteriales</taxon>
        <taxon>Flavobacteriaceae</taxon>
        <taxon>Flavobacterium</taxon>
    </lineage>
</organism>
<gene>
    <name evidence="8" type="ORF">ACFX5E_12070</name>
</gene>
<dbReference type="EMBL" id="JBHZPZ010000014">
    <property type="protein sequence ID" value="MFE3868804.1"/>
    <property type="molecule type" value="Genomic_DNA"/>
</dbReference>
<dbReference type="PANTHER" id="PTHR32322">
    <property type="entry name" value="INNER MEMBRANE TRANSPORTER"/>
    <property type="match status" value="1"/>
</dbReference>
<reference evidence="8 9" key="1">
    <citation type="submission" date="2024-06" db="EMBL/GenBank/DDBJ databases">
        <title>Flavobacterium spp. isolated from glacier.</title>
        <authorList>
            <person name="Han D."/>
        </authorList>
    </citation>
    <scope>NUCLEOTIDE SEQUENCE [LARGE SCALE GENOMIC DNA]</scope>
    <source>
        <strain evidence="8 9">LS2P90</strain>
    </source>
</reference>
<dbReference type="InterPro" id="IPR050638">
    <property type="entry name" value="AA-Vitamin_Transporters"/>
</dbReference>
<feature type="domain" description="EamA" evidence="7">
    <location>
        <begin position="2"/>
        <end position="131"/>
    </location>
</feature>
<dbReference type="InterPro" id="IPR037185">
    <property type="entry name" value="EmrE-like"/>
</dbReference>
<keyword evidence="4 6" id="KW-1133">Transmembrane helix</keyword>
<keyword evidence="5 6" id="KW-0472">Membrane</keyword>
<accession>A0ABW6HXY5</accession>
<dbReference type="InterPro" id="IPR000620">
    <property type="entry name" value="EamA_dom"/>
</dbReference>
<evidence type="ECO:0000313" key="8">
    <source>
        <dbReference type="EMBL" id="MFE3868804.1"/>
    </source>
</evidence>
<feature type="transmembrane region" description="Helical" evidence="6">
    <location>
        <begin position="91"/>
        <end position="108"/>
    </location>
</feature>
<evidence type="ECO:0000256" key="3">
    <source>
        <dbReference type="ARBA" id="ARBA00022692"/>
    </source>
</evidence>
<feature type="transmembrane region" description="Helical" evidence="6">
    <location>
        <begin position="235"/>
        <end position="256"/>
    </location>
</feature>
<dbReference type="Pfam" id="PF00892">
    <property type="entry name" value="EamA"/>
    <property type="match status" value="1"/>
</dbReference>
<dbReference type="Proteomes" id="UP001600109">
    <property type="component" value="Unassembled WGS sequence"/>
</dbReference>
<evidence type="ECO:0000256" key="6">
    <source>
        <dbReference type="SAM" id="Phobius"/>
    </source>
</evidence>
<feature type="transmembrane region" description="Helical" evidence="6">
    <location>
        <begin position="114"/>
        <end position="131"/>
    </location>
</feature>
<comment type="subcellular location">
    <subcellularLocation>
        <location evidence="1">Membrane</location>
        <topology evidence="1">Multi-pass membrane protein</topology>
    </subcellularLocation>
</comment>
<sequence length="285" mass="31727">MLFLILSILCSVTVGVIFKVGRKYTLNTTQIVSWNYVFALLLCYFFYSPDLRAVDTSAPWSIYIPLGILLPIIFLFLAASIKHMGIVKTDAAQRLSLFIPILAAWLLFNEEFNSIKLIAFLIALPALLLVLSKKTDNLNNKWIYPAVVFVGFGAIDILFKQIALATSLPFTTSLFIVFGISLILILAVVLYEIAFKKAQFQSNNFLFGALVGVFNFGNILFYLKAHQAFAKNPSTVFAAMNMGVIIIGSIVGIVFFKEKVSRYNYFGLLLAIVAIVLITFSQVLT</sequence>
<name>A0ABW6HXY5_9FLAO</name>
<keyword evidence="3 6" id="KW-0812">Transmembrane</keyword>
<dbReference type="PANTHER" id="PTHR32322:SF2">
    <property type="entry name" value="EAMA DOMAIN-CONTAINING PROTEIN"/>
    <property type="match status" value="1"/>
</dbReference>
<feature type="transmembrane region" description="Helical" evidence="6">
    <location>
        <begin position="205"/>
        <end position="223"/>
    </location>
</feature>
<feature type="transmembrane region" description="Helical" evidence="6">
    <location>
        <begin position="143"/>
        <end position="164"/>
    </location>
</feature>
<comment type="caution">
    <text evidence="8">The sequence shown here is derived from an EMBL/GenBank/DDBJ whole genome shotgun (WGS) entry which is preliminary data.</text>
</comment>
<evidence type="ECO:0000256" key="4">
    <source>
        <dbReference type="ARBA" id="ARBA00022989"/>
    </source>
</evidence>
<feature type="transmembrane region" description="Helical" evidence="6">
    <location>
        <begin position="263"/>
        <end position="284"/>
    </location>
</feature>